<keyword evidence="4" id="KW-1185">Reference proteome</keyword>
<evidence type="ECO:0000313" key="4">
    <source>
        <dbReference type="Proteomes" id="UP000270094"/>
    </source>
</evidence>
<dbReference type="AlphaFoldDB" id="A0A3P7JCG6"/>
<proteinExistence type="predicted"/>
<feature type="signal peptide" evidence="2">
    <location>
        <begin position="1"/>
        <end position="19"/>
    </location>
</feature>
<accession>A0A3P7JCG6</accession>
<reference evidence="3 4" key="1">
    <citation type="submission" date="2018-11" db="EMBL/GenBank/DDBJ databases">
        <authorList>
            <consortium name="Pathogen Informatics"/>
        </authorList>
    </citation>
    <scope>NUCLEOTIDE SEQUENCE [LARGE SCALE GENOMIC DNA]</scope>
</reference>
<evidence type="ECO:0000256" key="2">
    <source>
        <dbReference type="SAM" id="SignalP"/>
    </source>
</evidence>
<name>A0A3P7JCG6_STRVU</name>
<dbReference type="Proteomes" id="UP000270094">
    <property type="component" value="Unassembled WGS sequence"/>
</dbReference>
<evidence type="ECO:0000313" key="3">
    <source>
        <dbReference type="EMBL" id="VDM81056.1"/>
    </source>
</evidence>
<protein>
    <submittedName>
        <fullName evidence="3">Uncharacterized protein</fullName>
    </submittedName>
</protein>
<feature type="compositionally biased region" description="Low complexity" evidence="1">
    <location>
        <begin position="56"/>
        <end position="73"/>
    </location>
</feature>
<gene>
    <name evidence="3" type="ORF">SVUK_LOCUS16054</name>
</gene>
<dbReference type="InterPro" id="IPR035126">
    <property type="entry name" value="SCVP"/>
</dbReference>
<sequence length="175" mass="19234">MAHLLLLVALYTLLDSLQSCPPTITTTTTTTTPRVTTRSGNNTHRKRDVNEAMSCPPTITTTTTTTTTPRVTTRSGNNTLRKRDVNEAMVTLVSYLDYEPSKNQDYLWMFDILVAGCAAEQRIPFAAELVAGCAAEQRIPFAAELVEKTVINEGGKFAVVYKIWGSDCDEVSRPA</sequence>
<dbReference type="Pfam" id="PF17619">
    <property type="entry name" value="SCVP"/>
    <property type="match status" value="1"/>
</dbReference>
<keyword evidence="2" id="KW-0732">Signal</keyword>
<feature type="region of interest" description="Disordered" evidence="1">
    <location>
        <begin position="25"/>
        <end position="44"/>
    </location>
</feature>
<feature type="region of interest" description="Disordered" evidence="1">
    <location>
        <begin position="56"/>
        <end position="77"/>
    </location>
</feature>
<feature type="chain" id="PRO_5017955907" evidence="2">
    <location>
        <begin position="20"/>
        <end position="175"/>
    </location>
</feature>
<organism evidence="3 4">
    <name type="scientific">Strongylus vulgaris</name>
    <name type="common">Blood worm</name>
    <dbReference type="NCBI Taxonomy" id="40348"/>
    <lineage>
        <taxon>Eukaryota</taxon>
        <taxon>Metazoa</taxon>
        <taxon>Ecdysozoa</taxon>
        <taxon>Nematoda</taxon>
        <taxon>Chromadorea</taxon>
        <taxon>Rhabditida</taxon>
        <taxon>Rhabditina</taxon>
        <taxon>Rhabditomorpha</taxon>
        <taxon>Strongyloidea</taxon>
        <taxon>Strongylidae</taxon>
        <taxon>Strongylus</taxon>
    </lineage>
</organism>
<feature type="compositionally biased region" description="Low complexity" evidence="1">
    <location>
        <begin position="25"/>
        <end position="37"/>
    </location>
</feature>
<dbReference type="EMBL" id="UYYB01111243">
    <property type="protein sequence ID" value="VDM81056.1"/>
    <property type="molecule type" value="Genomic_DNA"/>
</dbReference>
<evidence type="ECO:0000256" key="1">
    <source>
        <dbReference type="SAM" id="MobiDB-lite"/>
    </source>
</evidence>